<gene>
    <name evidence="2" type="ORF">VaNZ11_007070</name>
</gene>
<evidence type="ECO:0000313" key="2">
    <source>
        <dbReference type="EMBL" id="GLI63929.1"/>
    </source>
</evidence>
<evidence type="ECO:0000313" key="3">
    <source>
        <dbReference type="Proteomes" id="UP001165090"/>
    </source>
</evidence>
<keyword evidence="3" id="KW-1185">Reference proteome</keyword>
<feature type="compositionally biased region" description="Gly residues" evidence="1">
    <location>
        <begin position="166"/>
        <end position="182"/>
    </location>
</feature>
<dbReference type="Proteomes" id="UP001165090">
    <property type="component" value="Unassembled WGS sequence"/>
</dbReference>
<evidence type="ECO:0000256" key="1">
    <source>
        <dbReference type="SAM" id="MobiDB-lite"/>
    </source>
</evidence>
<feature type="region of interest" description="Disordered" evidence="1">
    <location>
        <begin position="1"/>
        <end position="33"/>
    </location>
</feature>
<dbReference type="EMBL" id="BSDZ01000017">
    <property type="protein sequence ID" value="GLI63929.1"/>
    <property type="molecule type" value="Genomic_DNA"/>
</dbReference>
<feature type="region of interest" description="Disordered" evidence="1">
    <location>
        <begin position="483"/>
        <end position="585"/>
    </location>
</feature>
<accession>A0ABQ5S2G2</accession>
<comment type="caution">
    <text evidence="2">The sequence shown here is derived from an EMBL/GenBank/DDBJ whole genome shotgun (WGS) entry which is preliminary data.</text>
</comment>
<proteinExistence type="predicted"/>
<name>A0ABQ5S2G2_9CHLO</name>
<feature type="region of interest" description="Disordered" evidence="1">
    <location>
        <begin position="313"/>
        <end position="334"/>
    </location>
</feature>
<feature type="compositionally biased region" description="Low complexity" evidence="1">
    <location>
        <begin position="632"/>
        <end position="641"/>
    </location>
</feature>
<feature type="region of interest" description="Disordered" evidence="1">
    <location>
        <begin position="163"/>
        <end position="182"/>
    </location>
</feature>
<sequence length="733" mass="73067">MTKKRRAPLRLSPADAYDADADKGREAGPRAAPNTNFLGRLVRGVATGNQRRINATTSGAANMSIGATGAASLRLQLHQARSARFQTLRRVVLSSAEKQRLTLCTALLAEVAQGFGFRLTVRQPDGHEVSARQAMEAAVQLHSQPFEQEDHEPGVSVMDADAGLQAGDGRGGDGATGGGGVGGALAPDTVDVLAPLSVELGLGLEPGDKALSRPSREPLKSLVGAGLATRLPSSPSGLRPARGSLAALLSGRLMSTALTSMGLLDTRKVVAAQAVQAAKRRALTRAASNSAADEACTAAMNAARVPPHGRAVNPAGDGMGLESVAPGSDAKIQPVPVPASTAAVSSGSSRRIVWNPDKLPKMAAAGTTQLYGNTAIIEGQQDPVPAAPPAKRARTSVAAVATSHGAAAESVEVNGGGFVARASVGRAVDHVAAATTPAAAAAADDTAREGEAAEKRVGLQAVAHGEAGLSAASRDVENLGLSESEQGLTGQDREQQQTANPGGGSAAGAVERAADGLATTPITSGIGGSHEDVDGDSYTGGPQRRSRTSSAEASDALVTVRESRSKPKQVDGSAAAAAQDSRPVRSSMVNEVALAGPAALAGSAAASGPGRPRAPIHTASIAAVAVGLTSRTGSGAAATTAVSPLGDTEMEDDPNSTAATAASNGEDDEGLGAELAPATGPDASTPAVGARRAAGTGSPGEASGKKVASGAPADPARKLFGAAMRQLKQRSQS</sequence>
<protein>
    <submittedName>
        <fullName evidence="2">Uncharacterized protein</fullName>
    </submittedName>
</protein>
<reference evidence="2 3" key="1">
    <citation type="journal article" date="2023" name="IScience">
        <title>Expanded male sex-determining region conserved during the evolution of homothallism in the green alga Volvox.</title>
        <authorList>
            <person name="Yamamoto K."/>
            <person name="Matsuzaki R."/>
            <person name="Mahakham W."/>
            <person name="Heman W."/>
            <person name="Sekimoto H."/>
            <person name="Kawachi M."/>
            <person name="Minakuchi Y."/>
            <person name="Toyoda A."/>
            <person name="Nozaki H."/>
        </authorList>
    </citation>
    <scope>NUCLEOTIDE SEQUENCE [LARGE SCALE GENOMIC DNA]</scope>
    <source>
        <strain evidence="2 3">NIES-4468</strain>
    </source>
</reference>
<feature type="region of interest" description="Disordered" evidence="1">
    <location>
        <begin position="632"/>
        <end position="717"/>
    </location>
</feature>
<organism evidence="2 3">
    <name type="scientific">Volvox africanus</name>
    <dbReference type="NCBI Taxonomy" id="51714"/>
    <lineage>
        <taxon>Eukaryota</taxon>
        <taxon>Viridiplantae</taxon>
        <taxon>Chlorophyta</taxon>
        <taxon>core chlorophytes</taxon>
        <taxon>Chlorophyceae</taxon>
        <taxon>CS clade</taxon>
        <taxon>Chlamydomonadales</taxon>
        <taxon>Volvocaceae</taxon>
        <taxon>Volvox</taxon>
    </lineage>
</organism>